<feature type="domain" description="GH18" evidence="3">
    <location>
        <begin position="26"/>
        <end position="375"/>
    </location>
</feature>
<dbReference type="InterPro" id="IPR001223">
    <property type="entry name" value="Glyco_hydro18_cat"/>
</dbReference>
<dbReference type="VEuPathDB" id="VectorBase:AFUN020900"/>
<dbReference type="Gene3D" id="3.10.50.10">
    <property type="match status" value="1"/>
</dbReference>
<dbReference type="PANTHER" id="PTHR11177">
    <property type="entry name" value="CHITINASE"/>
    <property type="match status" value="1"/>
</dbReference>
<dbReference type="SUPFAM" id="SSF51445">
    <property type="entry name" value="(Trans)glycosidases"/>
    <property type="match status" value="1"/>
</dbReference>
<dbReference type="InterPro" id="IPR017853">
    <property type="entry name" value="GH"/>
</dbReference>
<dbReference type="Pfam" id="PF00704">
    <property type="entry name" value="Glyco_hydro_18"/>
    <property type="match status" value="1"/>
</dbReference>
<dbReference type="GO" id="GO:0006032">
    <property type="term" value="P:chitin catabolic process"/>
    <property type="evidence" value="ECO:0007669"/>
    <property type="project" value="TreeGrafter"/>
</dbReference>
<dbReference type="PANTHER" id="PTHR11177:SF144">
    <property type="entry name" value="CHITINASE 5"/>
    <property type="match status" value="1"/>
</dbReference>
<feature type="chain" id="PRO_5021406379" evidence="2">
    <location>
        <begin position="26"/>
        <end position="383"/>
    </location>
</feature>
<dbReference type="AlphaFoldDB" id="A0A4Y0BNF2"/>
<dbReference type="PROSITE" id="PS51910">
    <property type="entry name" value="GH18_2"/>
    <property type="match status" value="1"/>
</dbReference>
<dbReference type="Gene3D" id="3.20.20.80">
    <property type="entry name" value="Glycosidases"/>
    <property type="match status" value="1"/>
</dbReference>
<sequence length="383" mass="43679">MFGGFPVYSVLVLFLLSISNNSVHSERVVCGFSITFRERSAEYGFEVADIPISLCTHVVYDGMELDMFASYHPYGNDTIEKDWKSLAELKHTKPELKLLGSIHSPLLMQVAAEKESRETLTENMLKYMERYQLDGIDLYFGDERFGPHEEFYMLIEELKSRFTAAGHSTWEVNVEIEIIRETIDHARLCRLADFVHVVGMVERKPIYNEYSSTPMAKATFDINELKNITLERALQYWIDNSCPADKMALGVLFIAQPFTIANGLKNGEEPEELMTLCSVMKERPICSYVELCQIFKETEWKMGWDDMEGLAPHAIQGDRWIAYENEASVGRKGEIARSKNLAGVFAISLGMDDYRNKCGTLYPLTKALIRSFESPTLESDTTP</sequence>
<evidence type="ECO:0000256" key="1">
    <source>
        <dbReference type="ARBA" id="ARBA00022729"/>
    </source>
</evidence>
<keyword evidence="1 2" id="KW-0732">Signal</keyword>
<name>A0A4Y0BNF2_ANOFN</name>
<protein>
    <submittedName>
        <fullName evidence="4">Glyco_18 domain-containing protein</fullName>
    </submittedName>
</protein>
<dbReference type="GO" id="GO:0004568">
    <property type="term" value="F:chitinase activity"/>
    <property type="evidence" value="ECO:0007669"/>
    <property type="project" value="TreeGrafter"/>
</dbReference>
<dbReference type="InterPro" id="IPR029070">
    <property type="entry name" value="Chitinase_insertion_sf"/>
</dbReference>
<dbReference type="GO" id="GO:0005576">
    <property type="term" value="C:extracellular region"/>
    <property type="evidence" value="ECO:0007669"/>
    <property type="project" value="TreeGrafter"/>
</dbReference>
<evidence type="ECO:0000259" key="3">
    <source>
        <dbReference type="PROSITE" id="PS51910"/>
    </source>
</evidence>
<dbReference type="InterPro" id="IPR011583">
    <property type="entry name" value="Chitinase_II/V-like_cat"/>
</dbReference>
<proteinExistence type="predicted"/>
<dbReference type="VEuPathDB" id="VectorBase:AFUN2_006255"/>
<accession>A0A4Y0BNF2</accession>
<dbReference type="GO" id="GO:0008061">
    <property type="term" value="F:chitin binding"/>
    <property type="evidence" value="ECO:0007669"/>
    <property type="project" value="InterPro"/>
</dbReference>
<dbReference type="GO" id="GO:0005975">
    <property type="term" value="P:carbohydrate metabolic process"/>
    <property type="evidence" value="ECO:0007669"/>
    <property type="project" value="InterPro"/>
</dbReference>
<evidence type="ECO:0000256" key="2">
    <source>
        <dbReference type="SAM" id="SignalP"/>
    </source>
</evidence>
<dbReference type="STRING" id="62324.A0A4Y0BNF2"/>
<organism evidence="4">
    <name type="scientific">Anopheles funestus</name>
    <name type="common">African malaria mosquito</name>
    <dbReference type="NCBI Taxonomy" id="62324"/>
    <lineage>
        <taxon>Eukaryota</taxon>
        <taxon>Metazoa</taxon>
        <taxon>Ecdysozoa</taxon>
        <taxon>Arthropoda</taxon>
        <taxon>Hexapoda</taxon>
        <taxon>Insecta</taxon>
        <taxon>Pterygota</taxon>
        <taxon>Neoptera</taxon>
        <taxon>Endopterygota</taxon>
        <taxon>Diptera</taxon>
        <taxon>Nematocera</taxon>
        <taxon>Culicoidea</taxon>
        <taxon>Culicidae</taxon>
        <taxon>Anophelinae</taxon>
        <taxon>Anopheles</taxon>
    </lineage>
</organism>
<reference evidence="4" key="1">
    <citation type="submission" date="2020-05" db="UniProtKB">
        <authorList>
            <consortium name="EnsemblMetazoa"/>
        </authorList>
    </citation>
    <scope>IDENTIFICATION</scope>
    <source>
        <strain evidence="4">FUMOZ</strain>
    </source>
</reference>
<dbReference type="EnsemblMetazoa" id="AFUN020900-RA">
    <property type="protein sequence ID" value="AFUN020900-PA"/>
    <property type="gene ID" value="AFUN020900"/>
</dbReference>
<feature type="signal peptide" evidence="2">
    <location>
        <begin position="1"/>
        <end position="25"/>
    </location>
</feature>
<dbReference type="SMART" id="SM00636">
    <property type="entry name" value="Glyco_18"/>
    <property type="match status" value="1"/>
</dbReference>
<dbReference type="InterPro" id="IPR050314">
    <property type="entry name" value="Glycosyl_Hydrlase_18"/>
</dbReference>
<evidence type="ECO:0000313" key="4">
    <source>
        <dbReference type="EnsemblMetazoa" id="AFUN020900-PA"/>
    </source>
</evidence>